<evidence type="ECO:0000256" key="4">
    <source>
        <dbReference type="ARBA" id="ARBA00022692"/>
    </source>
</evidence>
<feature type="region of interest" description="Disordered" evidence="7">
    <location>
        <begin position="1"/>
        <end position="39"/>
    </location>
</feature>
<keyword evidence="6 8" id="KW-0472">Membrane</keyword>
<sequence>MTVNTALKDSSIESYGSVDRPDKDWEDPLKNKDPEKSAEPLSTLGQLLNLPRSCGMWFVGLERNFGMELLLAIFAAEHLIKGFDHGVGSDATSFLFKLYHVEAVNVQTYTAVKAMPWSLKPAIGALSDLFPILGYRKAPYIIMSSIIGIGCYIAIGVDFSTSIPIEFCVIMLMGCNVQGSVCDLLTEAQYSERLSEKPKHGPDLVSFVWLGQTLMSLVASLIIGPLLSIGGPHLVFLICVVPAAVVLWPMSRNYLGERYQTAKESAEMRAWFLSVWEVFVPVIAVLVGAIALTICGLTIHNKLVRLIIALLCLALVLASINVALRPEISRIISFYIVQSAVHVSFSGASFYFYTDTEDELPGGPHFSKTFFTTVLGIVSAVCSLIGLWMYIKWFKHWGYRKILYVTNVVLCIAYLLDIVQFTRLNKRIGVNDHIFCLGSHTVQRLVARIAWMPQVLVLSQMCPKGLEGTMYAILAGSANFGGSIASFIGAYLLHISGVNPRGTLGDAAQLSFLWLPCVVSAIMPALMVLLIPYMIPDIAQTGAVLVEDPSSPSLGSPLSRWLAHRRGATAWSRPIDTNSG</sequence>
<evidence type="ECO:0008006" key="10">
    <source>
        <dbReference type="Google" id="ProtNLM"/>
    </source>
</evidence>
<dbReference type="AlphaFoldDB" id="A0A7S1PNK9"/>
<evidence type="ECO:0000256" key="6">
    <source>
        <dbReference type="ARBA" id="ARBA00023136"/>
    </source>
</evidence>
<dbReference type="PANTHER" id="PTHR31585:SF51">
    <property type="entry name" value="TRANSPORTER, PUTATIVE-RELATED"/>
    <property type="match status" value="1"/>
</dbReference>
<dbReference type="EMBL" id="HBGE01005698">
    <property type="protein sequence ID" value="CAD9092512.1"/>
    <property type="molecule type" value="Transcribed_RNA"/>
</dbReference>
<dbReference type="PANTHER" id="PTHR31585">
    <property type="entry name" value="FOLATE-BIOPTERIN TRANSPORTER 1, CHLOROPLASTIC"/>
    <property type="match status" value="1"/>
</dbReference>
<feature type="transmembrane region" description="Helical" evidence="8">
    <location>
        <begin position="271"/>
        <end position="299"/>
    </location>
</feature>
<feature type="transmembrane region" description="Helical" evidence="8">
    <location>
        <begin position="402"/>
        <end position="421"/>
    </location>
</feature>
<keyword evidence="5 8" id="KW-1133">Transmembrane helix</keyword>
<feature type="transmembrane region" description="Helical" evidence="8">
    <location>
        <begin position="305"/>
        <end position="324"/>
    </location>
</feature>
<name>A0A7S1PNK9_ALECA</name>
<feature type="transmembrane region" description="Helical" evidence="8">
    <location>
        <begin position="207"/>
        <end position="227"/>
    </location>
</feature>
<feature type="compositionally biased region" description="Basic and acidic residues" evidence="7">
    <location>
        <begin position="19"/>
        <end position="38"/>
    </location>
</feature>
<evidence type="ECO:0000256" key="8">
    <source>
        <dbReference type="SAM" id="Phobius"/>
    </source>
</evidence>
<organism evidence="9">
    <name type="scientific">Alexandrium catenella</name>
    <name type="common">Red tide dinoflagellate</name>
    <name type="synonym">Gonyaulax catenella</name>
    <dbReference type="NCBI Taxonomy" id="2925"/>
    <lineage>
        <taxon>Eukaryota</taxon>
        <taxon>Sar</taxon>
        <taxon>Alveolata</taxon>
        <taxon>Dinophyceae</taxon>
        <taxon>Gonyaulacales</taxon>
        <taxon>Pyrocystaceae</taxon>
        <taxon>Alexandrium</taxon>
    </lineage>
</organism>
<comment type="subcellular location">
    <subcellularLocation>
        <location evidence="1">Membrane</location>
        <topology evidence="1">Multi-pass membrane protein</topology>
    </subcellularLocation>
</comment>
<accession>A0A7S1PNK9</accession>
<evidence type="ECO:0000256" key="1">
    <source>
        <dbReference type="ARBA" id="ARBA00004141"/>
    </source>
</evidence>
<dbReference type="InterPro" id="IPR039309">
    <property type="entry name" value="BT1"/>
</dbReference>
<feature type="transmembrane region" description="Helical" evidence="8">
    <location>
        <begin position="138"/>
        <end position="157"/>
    </location>
</feature>
<evidence type="ECO:0000256" key="5">
    <source>
        <dbReference type="ARBA" id="ARBA00022989"/>
    </source>
</evidence>
<feature type="transmembrane region" description="Helical" evidence="8">
    <location>
        <begin position="471"/>
        <end position="493"/>
    </location>
</feature>
<dbReference type="Gene3D" id="1.20.1250.20">
    <property type="entry name" value="MFS general substrate transporter like domains"/>
    <property type="match status" value="1"/>
</dbReference>
<feature type="transmembrane region" description="Helical" evidence="8">
    <location>
        <begin position="233"/>
        <end position="250"/>
    </location>
</feature>
<feature type="compositionally biased region" description="Polar residues" evidence="7">
    <location>
        <begin position="1"/>
        <end position="14"/>
    </location>
</feature>
<dbReference type="GO" id="GO:0016020">
    <property type="term" value="C:membrane"/>
    <property type="evidence" value="ECO:0007669"/>
    <property type="project" value="UniProtKB-SubCell"/>
</dbReference>
<evidence type="ECO:0000256" key="2">
    <source>
        <dbReference type="ARBA" id="ARBA00007015"/>
    </source>
</evidence>
<evidence type="ECO:0000313" key="9">
    <source>
        <dbReference type="EMBL" id="CAD9092512.1"/>
    </source>
</evidence>
<dbReference type="InterPro" id="IPR036259">
    <property type="entry name" value="MFS_trans_sf"/>
</dbReference>
<reference evidence="9" key="1">
    <citation type="submission" date="2021-01" db="EMBL/GenBank/DDBJ databases">
        <authorList>
            <person name="Corre E."/>
            <person name="Pelletier E."/>
            <person name="Niang G."/>
            <person name="Scheremetjew M."/>
            <person name="Finn R."/>
            <person name="Kale V."/>
            <person name="Holt S."/>
            <person name="Cochrane G."/>
            <person name="Meng A."/>
            <person name="Brown T."/>
            <person name="Cohen L."/>
        </authorList>
    </citation>
    <scope>NUCLEOTIDE SEQUENCE</scope>
    <source>
        <strain evidence="9">OF101</strain>
    </source>
</reference>
<evidence type="ECO:0000256" key="7">
    <source>
        <dbReference type="SAM" id="MobiDB-lite"/>
    </source>
</evidence>
<comment type="similarity">
    <text evidence="2">Belongs to the major facilitator superfamily. Folate-biopterin transporter (TC 2.A.71) family.</text>
</comment>
<keyword evidence="3" id="KW-0813">Transport</keyword>
<evidence type="ECO:0000256" key="3">
    <source>
        <dbReference type="ARBA" id="ARBA00022448"/>
    </source>
</evidence>
<dbReference type="Pfam" id="PF03092">
    <property type="entry name" value="BT1"/>
    <property type="match status" value="1"/>
</dbReference>
<feature type="transmembrane region" description="Helical" evidence="8">
    <location>
        <begin position="513"/>
        <end position="535"/>
    </location>
</feature>
<dbReference type="SUPFAM" id="SSF103473">
    <property type="entry name" value="MFS general substrate transporter"/>
    <property type="match status" value="1"/>
</dbReference>
<proteinExistence type="inferred from homology"/>
<feature type="transmembrane region" description="Helical" evidence="8">
    <location>
        <begin position="331"/>
        <end position="353"/>
    </location>
</feature>
<protein>
    <recommendedName>
        <fullName evidence="10">Folate/biopterin transporter</fullName>
    </recommendedName>
</protein>
<feature type="transmembrane region" description="Helical" evidence="8">
    <location>
        <begin position="369"/>
        <end position="390"/>
    </location>
</feature>
<keyword evidence="4 8" id="KW-0812">Transmembrane</keyword>
<gene>
    <name evidence="9" type="ORF">ACAT0790_LOCUS3486</name>
</gene>